<feature type="transmembrane region" description="Helical" evidence="1">
    <location>
        <begin position="12"/>
        <end position="33"/>
    </location>
</feature>
<keyword evidence="3" id="KW-1185">Reference proteome</keyword>
<sequence>MSSLVEKIEIAIAIMVVIDIFFLIPLLLNFWSEDAFSKYKNKKKIYLWTVGITNLVGLLIGIYLAFFFE</sequence>
<gene>
    <name evidence="2" type="ORF">CIG75_04815</name>
</gene>
<name>A0A223CYG1_9BACL</name>
<dbReference type="Proteomes" id="UP000214688">
    <property type="component" value="Chromosome"/>
</dbReference>
<proteinExistence type="predicted"/>
<protein>
    <submittedName>
        <fullName evidence="2">Uncharacterized protein</fullName>
    </submittedName>
</protein>
<evidence type="ECO:0000313" key="3">
    <source>
        <dbReference type="Proteomes" id="UP000214688"/>
    </source>
</evidence>
<keyword evidence="1" id="KW-0472">Membrane</keyword>
<organism evidence="2 3">
    <name type="scientific">Tumebacillus algifaecis</name>
    <dbReference type="NCBI Taxonomy" id="1214604"/>
    <lineage>
        <taxon>Bacteria</taxon>
        <taxon>Bacillati</taxon>
        <taxon>Bacillota</taxon>
        <taxon>Bacilli</taxon>
        <taxon>Bacillales</taxon>
        <taxon>Alicyclobacillaceae</taxon>
        <taxon>Tumebacillus</taxon>
    </lineage>
</organism>
<dbReference type="KEGG" id="tab:CIG75_04815"/>
<keyword evidence="1" id="KW-0812">Transmembrane</keyword>
<dbReference type="EMBL" id="CP022657">
    <property type="protein sequence ID" value="ASS74371.1"/>
    <property type="molecule type" value="Genomic_DNA"/>
</dbReference>
<evidence type="ECO:0000313" key="2">
    <source>
        <dbReference type="EMBL" id="ASS74371.1"/>
    </source>
</evidence>
<dbReference type="AlphaFoldDB" id="A0A223CYG1"/>
<feature type="transmembrane region" description="Helical" evidence="1">
    <location>
        <begin position="45"/>
        <end position="68"/>
    </location>
</feature>
<reference evidence="2 3" key="1">
    <citation type="journal article" date="2015" name="Int. J. Syst. Evol. Microbiol.">
        <title>Tumebacillus algifaecis sp. nov., isolated from decomposing algal scum.</title>
        <authorList>
            <person name="Wu Y.F."/>
            <person name="Zhang B."/>
            <person name="Xing P."/>
            <person name="Wu Q.L."/>
            <person name="Liu S.J."/>
        </authorList>
    </citation>
    <scope>NUCLEOTIDE SEQUENCE [LARGE SCALE GENOMIC DNA]</scope>
    <source>
        <strain evidence="2 3">THMBR28</strain>
    </source>
</reference>
<accession>A0A223CYG1</accession>
<keyword evidence="1" id="KW-1133">Transmembrane helix</keyword>
<evidence type="ECO:0000256" key="1">
    <source>
        <dbReference type="SAM" id="Phobius"/>
    </source>
</evidence>